<dbReference type="InterPro" id="IPR014756">
    <property type="entry name" value="Ig_E-set"/>
</dbReference>
<evidence type="ECO:0000256" key="3">
    <source>
        <dbReference type="PIRSR" id="PIRSR036918-50"/>
    </source>
</evidence>
<evidence type="ECO:0000259" key="5">
    <source>
        <dbReference type="SMART" id="SM00642"/>
    </source>
</evidence>
<dbReference type="NCBIfam" id="NF008051">
    <property type="entry name" value="PRK10785.1"/>
    <property type="match status" value="1"/>
</dbReference>
<evidence type="ECO:0000256" key="1">
    <source>
        <dbReference type="ARBA" id="ARBA00022801"/>
    </source>
</evidence>
<dbReference type="Proteomes" id="UP000626148">
    <property type="component" value="Unassembled WGS sequence"/>
</dbReference>
<dbReference type="PANTHER" id="PTHR10357:SF210">
    <property type="entry name" value="MALTODEXTRIN GLUCOSIDASE"/>
    <property type="match status" value="1"/>
</dbReference>
<dbReference type="SUPFAM" id="SSF51445">
    <property type="entry name" value="(Trans)glycosidases"/>
    <property type="match status" value="1"/>
</dbReference>
<dbReference type="EMBL" id="BMXR01000013">
    <property type="protein sequence ID" value="GGX70339.1"/>
    <property type="molecule type" value="Genomic_DNA"/>
</dbReference>
<sequence length="613" mass="69161">MYEEIALMSATLAFHQAIPGYLTRDGDRIVVKLAVGGVQPEIVRLRTEPDNEEALTDMTRVEAHDGWAWYQAEIEIPEPDVQMRYLFKLVWSDRLLWYGALGLDEGVPTLNQMFRYLPDHQVPDWVSRQVFYQIFPDRFAEGDPNTTPETDAYDYLHGLTAQRRSWGDAPLAHQGPVEFFGGDLPGIEQRLDYLADELGVTALYLNPVFTSRSNHKYDTVDYYTVDPHLGGNEALVSLSDRLHEKGMKLMLDAVINHTSVYHPWFQRALQGDAECRARYVFQGDDNEQPHYASWKGHDSLPVLDFANPANVETFITGEDSVIKHWLRPPYNIDGWRMDVIHMLGEGAGARNNHHHVRGLRHAIKSHNPDAYLLGEHFFEATPWLQGDQEDGAMNYYGFGHPVRAFLAGLDIAYDPIRLDAAGLARWLAKARAAIPFAQQQAQLNQLDSHDTRRLITMLNDDAALFQAAIGLLMTYIGAPCLYYGDEIAMPGGDDPDCRRSFPWDRDDWSSAAFSATQRWIRYRRASEALQTGALIDLYAEGDVYVFARVLAGEQCLVAVNRGEGRDVVVADGLTPLAGQWQCLEGGGELGRADLNLSLRLPARSTVLWRRQAD</sequence>
<protein>
    <submittedName>
        <fullName evidence="6">Alpha-glycosidase</fullName>
    </submittedName>
</protein>
<dbReference type="GO" id="GO:0004558">
    <property type="term" value="F:alpha-1,4-glucosidase activity"/>
    <property type="evidence" value="ECO:0007669"/>
    <property type="project" value="InterPro"/>
</dbReference>
<feature type="site" description="Transition state stabilizer" evidence="4">
    <location>
        <position position="450"/>
    </location>
</feature>
<evidence type="ECO:0000256" key="2">
    <source>
        <dbReference type="ARBA" id="ARBA00023295"/>
    </source>
</evidence>
<feature type="active site" description="Proton donor" evidence="3">
    <location>
        <position position="375"/>
    </location>
</feature>
<dbReference type="Gene3D" id="3.20.20.80">
    <property type="entry name" value="Glycosidases"/>
    <property type="match status" value="1"/>
</dbReference>
<reference evidence="6" key="2">
    <citation type="submission" date="2020-09" db="EMBL/GenBank/DDBJ databases">
        <authorList>
            <person name="Sun Q."/>
            <person name="Kim S."/>
        </authorList>
    </citation>
    <scope>NUCLEOTIDE SEQUENCE</scope>
    <source>
        <strain evidence="6">KCTC 22169</strain>
    </source>
</reference>
<dbReference type="SUPFAM" id="SSF51011">
    <property type="entry name" value="Glycosyl hydrolase domain"/>
    <property type="match status" value="1"/>
</dbReference>
<accession>A0A918KR57</accession>
<reference evidence="6" key="1">
    <citation type="journal article" date="2014" name="Int. J. Syst. Evol. Microbiol.">
        <title>Complete genome sequence of Corynebacterium casei LMG S-19264T (=DSM 44701T), isolated from a smear-ripened cheese.</title>
        <authorList>
            <consortium name="US DOE Joint Genome Institute (JGI-PGF)"/>
            <person name="Walter F."/>
            <person name="Albersmeier A."/>
            <person name="Kalinowski J."/>
            <person name="Ruckert C."/>
        </authorList>
    </citation>
    <scope>NUCLEOTIDE SEQUENCE</scope>
    <source>
        <strain evidence="6">KCTC 22169</strain>
    </source>
</reference>
<evidence type="ECO:0000313" key="7">
    <source>
        <dbReference type="Proteomes" id="UP000626148"/>
    </source>
</evidence>
<keyword evidence="1" id="KW-0378">Hydrolase</keyword>
<keyword evidence="7" id="KW-1185">Reference proteome</keyword>
<feature type="active site" description="Nucleophile" evidence="3">
    <location>
        <position position="338"/>
    </location>
</feature>
<dbReference type="InterPro" id="IPR017069">
    <property type="entry name" value="MalZ"/>
</dbReference>
<dbReference type="AlphaFoldDB" id="A0A918KR57"/>
<comment type="caution">
    <text evidence="6">The sequence shown here is derived from an EMBL/GenBank/DDBJ whole genome shotgun (WGS) entry which is preliminary data.</text>
</comment>
<dbReference type="CDD" id="cd02857">
    <property type="entry name" value="E_set_CDase_PDE_N"/>
    <property type="match status" value="1"/>
</dbReference>
<dbReference type="PIRSF" id="PIRSF036918">
    <property type="entry name" value="Maltodextrin_glucosidase"/>
    <property type="match status" value="1"/>
</dbReference>
<organism evidence="6 7">
    <name type="scientific">Saccharospirillum salsuginis</name>
    <dbReference type="NCBI Taxonomy" id="418750"/>
    <lineage>
        <taxon>Bacteria</taxon>
        <taxon>Pseudomonadati</taxon>
        <taxon>Pseudomonadota</taxon>
        <taxon>Gammaproteobacteria</taxon>
        <taxon>Oceanospirillales</taxon>
        <taxon>Saccharospirillaceae</taxon>
        <taxon>Saccharospirillum</taxon>
    </lineage>
</organism>
<evidence type="ECO:0000256" key="4">
    <source>
        <dbReference type="PIRSR" id="PIRSR036918-51"/>
    </source>
</evidence>
<dbReference type="SUPFAM" id="SSF81296">
    <property type="entry name" value="E set domains"/>
    <property type="match status" value="1"/>
</dbReference>
<dbReference type="Pfam" id="PF00128">
    <property type="entry name" value="Alpha-amylase"/>
    <property type="match status" value="1"/>
</dbReference>
<dbReference type="GO" id="GO:0005975">
    <property type="term" value="P:carbohydrate metabolic process"/>
    <property type="evidence" value="ECO:0007669"/>
    <property type="project" value="InterPro"/>
</dbReference>
<feature type="domain" description="Glycosyl hydrolase family 13 catalytic" evidence="5">
    <location>
        <begin position="133"/>
        <end position="523"/>
    </location>
</feature>
<dbReference type="GO" id="GO:0005737">
    <property type="term" value="C:cytoplasm"/>
    <property type="evidence" value="ECO:0007669"/>
    <property type="project" value="InterPro"/>
</dbReference>
<dbReference type="InterPro" id="IPR017853">
    <property type="entry name" value="GH"/>
</dbReference>
<dbReference type="PANTHER" id="PTHR10357">
    <property type="entry name" value="ALPHA-AMYLASE FAMILY MEMBER"/>
    <property type="match status" value="1"/>
</dbReference>
<dbReference type="InterPro" id="IPR006047">
    <property type="entry name" value="GH13_cat_dom"/>
</dbReference>
<proteinExistence type="predicted"/>
<name>A0A918KR57_9GAMM</name>
<dbReference type="InterPro" id="IPR013780">
    <property type="entry name" value="Glyco_hydro_b"/>
</dbReference>
<evidence type="ECO:0000313" key="6">
    <source>
        <dbReference type="EMBL" id="GGX70339.1"/>
    </source>
</evidence>
<gene>
    <name evidence="6" type="ORF">GCM10007392_42490</name>
</gene>
<dbReference type="CDD" id="cd11338">
    <property type="entry name" value="AmyAc_CMD"/>
    <property type="match status" value="1"/>
</dbReference>
<dbReference type="InterPro" id="IPR004185">
    <property type="entry name" value="Glyco_hydro_13_lg-like_dom"/>
</dbReference>
<dbReference type="SMART" id="SM00642">
    <property type="entry name" value="Aamy"/>
    <property type="match status" value="1"/>
</dbReference>
<keyword evidence="2" id="KW-0326">Glycosidase</keyword>
<dbReference type="Gene3D" id="2.60.40.1180">
    <property type="entry name" value="Golgi alpha-mannosidase II"/>
    <property type="match status" value="1"/>
</dbReference>